<feature type="compositionally biased region" description="Low complexity" evidence="1">
    <location>
        <begin position="33"/>
        <end position="47"/>
    </location>
</feature>
<feature type="region of interest" description="Disordered" evidence="1">
    <location>
        <begin position="1"/>
        <end position="87"/>
    </location>
</feature>
<dbReference type="STRING" id="7260.A0A0Q9WP25"/>
<keyword evidence="3" id="KW-1185">Reference proteome</keyword>
<feature type="region of interest" description="Disordered" evidence="1">
    <location>
        <begin position="350"/>
        <end position="369"/>
    </location>
</feature>
<dbReference type="Proteomes" id="UP000007798">
    <property type="component" value="Unassembled WGS sequence"/>
</dbReference>
<feature type="compositionally biased region" description="Low complexity" evidence="1">
    <location>
        <begin position="571"/>
        <end position="588"/>
    </location>
</feature>
<proteinExistence type="predicted"/>
<feature type="compositionally biased region" description="Low complexity" evidence="1">
    <location>
        <begin position="408"/>
        <end position="422"/>
    </location>
</feature>
<dbReference type="InParanoid" id="A0A0Q9WP25"/>
<feature type="compositionally biased region" description="Low complexity" evidence="1">
    <location>
        <begin position="1"/>
        <end position="12"/>
    </location>
</feature>
<feature type="compositionally biased region" description="Low complexity" evidence="1">
    <location>
        <begin position="379"/>
        <end position="390"/>
    </location>
</feature>
<feature type="compositionally biased region" description="Low complexity" evidence="1">
    <location>
        <begin position="250"/>
        <end position="263"/>
    </location>
</feature>
<evidence type="ECO:0000313" key="3">
    <source>
        <dbReference type="Proteomes" id="UP000007798"/>
    </source>
</evidence>
<feature type="compositionally biased region" description="Gly residues" evidence="1">
    <location>
        <begin position="13"/>
        <end position="32"/>
    </location>
</feature>
<feature type="region of interest" description="Disordered" evidence="1">
    <location>
        <begin position="236"/>
        <end position="267"/>
    </location>
</feature>
<feature type="region of interest" description="Disordered" evidence="1">
    <location>
        <begin position="192"/>
        <end position="223"/>
    </location>
</feature>
<name>A0A0Q9WP25_DROWI</name>
<feature type="compositionally biased region" description="Low complexity" evidence="1">
    <location>
        <begin position="57"/>
        <end position="84"/>
    </location>
</feature>
<evidence type="ECO:0000313" key="2">
    <source>
        <dbReference type="EMBL" id="KRF97690.1"/>
    </source>
</evidence>
<feature type="region of interest" description="Disordered" evidence="1">
    <location>
        <begin position="558"/>
        <end position="597"/>
    </location>
</feature>
<protein>
    <submittedName>
        <fullName evidence="2">Uncharacterized protein</fullName>
    </submittedName>
</protein>
<sequence>MVQHQPAPSAAAAGGGNASGTASGGGGGGGGAPTQAQPPSASTTPAPATAPAPTTPQPANNNGNGNGNTNNSIVSPSNNNNNNNVMTPVQAFAPAGQPIYNPQTLYMPSPHGHPHPSAHYQATMVPTPLPGNVYVNNVTANVNLHAGWSHTVPGYIPSGAAGGGHPQAHYISAHGEMSQVLQEQGNHLMHQLPQIPINPPQSHPSSRGRGQRRGRGGGGLRRQDYHNLRGHVLQPTVQQHPPTDSPSPVSNSLQLQSDQQPSSEAQMQAVSYYTPTHPYAYGTGIYFTHPQHQPNPAAAAAAAAAAQQATGPPLYMMYNAPLYNCGYIYQPLMQPHSEYQYMPPEDQVVDERGQTQHQQPDGGPQLWHTMAPIYNDDYQQQQQQQHQQQQMHPNGGQMVVNDELNHNSTSLPSSTDTSSTMLSPNYPAIYDPQIHEMQQQMGVMHICAEDFSQMSLIHQAASGQYDDELADVAQAPPPPHGTIPVAWTTVQAPGALSLAADGTALMQPPPQPQPSAAPLHIIQQQQQTTAIPVAGPVAIPVPVSAQVCIDPQPALAQLPVQQQQLPPPQPSSVHPPQAQTPTAQAQQQSHAEPLGES</sequence>
<gene>
    <name evidence="2" type="primary">Dwil\GK27498</name>
    <name evidence="2" type="ORF">Dwil_GK27498</name>
</gene>
<feature type="region of interest" description="Disordered" evidence="1">
    <location>
        <begin position="378"/>
        <end position="422"/>
    </location>
</feature>
<dbReference type="EMBL" id="CH963847">
    <property type="protein sequence ID" value="KRF97690.1"/>
    <property type="molecule type" value="Genomic_DNA"/>
</dbReference>
<accession>A0A0Q9WP25</accession>
<organism evidence="2 3">
    <name type="scientific">Drosophila willistoni</name>
    <name type="common">Fruit fly</name>
    <dbReference type="NCBI Taxonomy" id="7260"/>
    <lineage>
        <taxon>Eukaryota</taxon>
        <taxon>Metazoa</taxon>
        <taxon>Ecdysozoa</taxon>
        <taxon>Arthropoda</taxon>
        <taxon>Hexapoda</taxon>
        <taxon>Insecta</taxon>
        <taxon>Pterygota</taxon>
        <taxon>Neoptera</taxon>
        <taxon>Endopterygota</taxon>
        <taxon>Diptera</taxon>
        <taxon>Brachycera</taxon>
        <taxon>Muscomorpha</taxon>
        <taxon>Ephydroidea</taxon>
        <taxon>Drosophilidae</taxon>
        <taxon>Drosophila</taxon>
        <taxon>Sophophora</taxon>
    </lineage>
</organism>
<evidence type="ECO:0000256" key="1">
    <source>
        <dbReference type="SAM" id="MobiDB-lite"/>
    </source>
</evidence>
<feature type="compositionally biased region" description="Polar residues" evidence="1">
    <location>
        <begin position="236"/>
        <end position="249"/>
    </location>
</feature>
<dbReference type="AlphaFoldDB" id="A0A0Q9WP25"/>
<reference evidence="2 3" key="1">
    <citation type="journal article" date="2007" name="Nature">
        <title>Evolution of genes and genomes on the Drosophila phylogeny.</title>
        <authorList>
            <consortium name="Drosophila 12 Genomes Consortium"/>
            <person name="Clark A.G."/>
            <person name="Eisen M.B."/>
            <person name="Smith D.R."/>
            <person name="Bergman C.M."/>
            <person name="Oliver B."/>
            <person name="Markow T.A."/>
            <person name="Kaufman T.C."/>
            <person name="Kellis M."/>
            <person name="Gelbart W."/>
            <person name="Iyer V.N."/>
            <person name="Pollard D.A."/>
            <person name="Sackton T.B."/>
            <person name="Larracuente A.M."/>
            <person name="Singh N.D."/>
            <person name="Abad J.P."/>
            <person name="Abt D.N."/>
            <person name="Adryan B."/>
            <person name="Aguade M."/>
            <person name="Akashi H."/>
            <person name="Anderson W.W."/>
            <person name="Aquadro C.F."/>
            <person name="Ardell D.H."/>
            <person name="Arguello R."/>
            <person name="Artieri C.G."/>
            <person name="Barbash D.A."/>
            <person name="Barker D."/>
            <person name="Barsanti P."/>
            <person name="Batterham P."/>
            <person name="Batzoglou S."/>
            <person name="Begun D."/>
            <person name="Bhutkar A."/>
            <person name="Blanco E."/>
            <person name="Bosak S.A."/>
            <person name="Bradley R.K."/>
            <person name="Brand A.D."/>
            <person name="Brent M.R."/>
            <person name="Brooks A.N."/>
            <person name="Brown R.H."/>
            <person name="Butlin R.K."/>
            <person name="Caggese C."/>
            <person name="Calvi B.R."/>
            <person name="Bernardo de Carvalho A."/>
            <person name="Caspi A."/>
            <person name="Castrezana S."/>
            <person name="Celniker S.E."/>
            <person name="Chang J.L."/>
            <person name="Chapple C."/>
            <person name="Chatterji S."/>
            <person name="Chinwalla A."/>
            <person name="Civetta A."/>
            <person name="Clifton S.W."/>
            <person name="Comeron J.M."/>
            <person name="Costello J.C."/>
            <person name="Coyne J.A."/>
            <person name="Daub J."/>
            <person name="David R.G."/>
            <person name="Delcher A.L."/>
            <person name="Delehaunty K."/>
            <person name="Do C.B."/>
            <person name="Ebling H."/>
            <person name="Edwards K."/>
            <person name="Eickbush T."/>
            <person name="Evans J.D."/>
            <person name="Filipski A."/>
            <person name="Findeiss S."/>
            <person name="Freyhult E."/>
            <person name="Fulton L."/>
            <person name="Fulton R."/>
            <person name="Garcia A.C."/>
            <person name="Gardiner A."/>
            <person name="Garfield D.A."/>
            <person name="Garvin B.E."/>
            <person name="Gibson G."/>
            <person name="Gilbert D."/>
            <person name="Gnerre S."/>
            <person name="Godfrey J."/>
            <person name="Good R."/>
            <person name="Gotea V."/>
            <person name="Gravely B."/>
            <person name="Greenberg A.J."/>
            <person name="Griffiths-Jones S."/>
            <person name="Gross S."/>
            <person name="Guigo R."/>
            <person name="Gustafson E.A."/>
            <person name="Haerty W."/>
            <person name="Hahn M.W."/>
            <person name="Halligan D.L."/>
            <person name="Halpern A.L."/>
            <person name="Halter G.M."/>
            <person name="Han M.V."/>
            <person name="Heger A."/>
            <person name="Hillier L."/>
            <person name="Hinrichs A.S."/>
            <person name="Holmes I."/>
            <person name="Hoskins R.A."/>
            <person name="Hubisz M.J."/>
            <person name="Hultmark D."/>
            <person name="Huntley M.A."/>
            <person name="Jaffe D.B."/>
            <person name="Jagadeeshan S."/>
            <person name="Jeck W.R."/>
            <person name="Johnson J."/>
            <person name="Jones C.D."/>
            <person name="Jordan W.C."/>
            <person name="Karpen G.H."/>
            <person name="Kataoka E."/>
            <person name="Keightley P.D."/>
            <person name="Kheradpour P."/>
            <person name="Kirkness E.F."/>
            <person name="Koerich L.B."/>
            <person name="Kristiansen K."/>
            <person name="Kudrna D."/>
            <person name="Kulathinal R.J."/>
            <person name="Kumar S."/>
            <person name="Kwok R."/>
            <person name="Lander E."/>
            <person name="Langley C.H."/>
            <person name="Lapoint R."/>
            <person name="Lazzaro B.P."/>
            <person name="Lee S.J."/>
            <person name="Levesque L."/>
            <person name="Li R."/>
            <person name="Lin C.F."/>
            <person name="Lin M.F."/>
            <person name="Lindblad-Toh K."/>
            <person name="Llopart A."/>
            <person name="Long M."/>
            <person name="Low L."/>
            <person name="Lozovsky E."/>
            <person name="Lu J."/>
            <person name="Luo M."/>
            <person name="Machado C.A."/>
            <person name="Makalowski W."/>
            <person name="Marzo M."/>
            <person name="Matsuda M."/>
            <person name="Matzkin L."/>
            <person name="McAllister B."/>
            <person name="McBride C.S."/>
            <person name="McKernan B."/>
            <person name="McKernan K."/>
            <person name="Mendez-Lago M."/>
            <person name="Minx P."/>
            <person name="Mollenhauer M.U."/>
            <person name="Montooth K."/>
            <person name="Mount S.M."/>
            <person name="Mu X."/>
            <person name="Myers E."/>
            <person name="Negre B."/>
            <person name="Newfeld S."/>
            <person name="Nielsen R."/>
            <person name="Noor M.A."/>
            <person name="O'Grady P."/>
            <person name="Pachter L."/>
            <person name="Papaceit M."/>
            <person name="Parisi M.J."/>
            <person name="Parisi M."/>
            <person name="Parts L."/>
            <person name="Pedersen J.S."/>
            <person name="Pesole G."/>
            <person name="Phillippy A.M."/>
            <person name="Ponting C.P."/>
            <person name="Pop M."/>
            <person name="Porcelli D."/>
            <person name="Powell J.R."/>
            <person name="Prohaska S."/>
            <person name="Pruitt K."/>
            <person name="Puig M."/>
            <person name="Quesneville H."/>
            <person name="Ram K.R."/>
            <person name="Rand D."/>
            <person name="Rasmussen M.D."/>
            <person name="Reed L.K."/>
            <person name="Reenan R."/>
            <person name="Reily A."/>
            <person name="Remington K.A."/>
            <person name="Rieger T.T."/>
            <person name="Ritchie M.G."/>
            <person name="Robin C."/>
            <person name="Rogers Y.H."/>
            <person name="Rohde C."/>
            <person name="Rozas J."/>
            <person name="Rubenfield M.J."/>
            <person name="Ruiz A."/>
            <person name="Russo S."/>
            <person name="Salzberg S.L."/>
            <person name="Sanchez-Gracia A."/>
            <person name="Saranga D.J."/>
            <person name="Sato H."/>
            <person name="Schaeffer S.W."/>
            <person name="Schatz M.C."/>
            <person name="Schlenke T."/>
            <person name="Schwartz R."/>
            <person name="Segarra C."/>
            <person name="Singh R.S."/>
            <person name="Sirot L."/>
            <person name="Sirota M."/>
            <person name="Sisneros N.B."/>
            <person name="Smith C.D."/>
            <person name="Smith T.F."/>
            <person name="Spieth J."/>
            <person name="Stage D.E."/>
            <person name="Stark A."/>
            <person name="Stephan W."/>
            <person name="Strausberg R.L."/>
            <person name="Strempel S."/>
            <person name="Sturgill D."/>
            <person name="Sutton G."/>
            <person name="Sutton G.G."/>
            <person name="Tao W."/>
            <person name="Teichmann S."/>
            <person name="Tobari Y.N."/>
            <person name="Tomimura Y."/>
            <person name="Tsolas J.M."/>
            <person name="Valente V.L."/>
            <person name="Venter E."/>
            <person name="Venter J.C."/>
            <person name="Vicario S."/>
            <person name="Vieira F.G."/>
            <person name="Vilella A.J."/>
            <person name="Villasante A."/>
            <person name="Walenz B."/>
            <person name="Wang J."/>
            <person name="Wasserman M."/>
            <person name="Watts T."/>
            <person name="Wilson D."/>
            <person name="Wilson R.K."/>
            <person name="Wing R.A."/>
            <person name="Wolfner M.F."/>
            <person name="Wong A."/>
            <person name="Wong G.K."/>
            <person name="Wu C.I."/>
            <person name="Wu G."/>
            <person name="Yamamoto D."/>
            <person name="Yang H.P."/>
            <person name="Yang S.P."/>
            <person name="Yorke J.A."/>
            <person name="Yoshida K."/>
            <person name="Zdobnov E."/>
            <person name="Zhang P."/>
            <person name="Zhang Y."/>
            <person name="Zimin A.V."/>
            <person name="Baldwin J."/>
            <person name="Abdouelleil A."/>
            <person name="Abdulkadir J."/>
            <person name="Abebe A."/>
            <person name="Abera B."/>
            <person name="Abreu J."/>
            <person name="Acer S.C."/>
            <person name="Aftuck L."/>
            <person name="Alexander A."/>
            <person name="An P."/>
            <person name="Anderson E."/>
            <person name="Anderson S."/>
            <person name="Arachi H."/>
            <person name="Azer M."/>
            <person name="Bachantsang P."/>
            <person name="Barry A."/>
            <person name="Bayul T."/>
            <person name="Berlin A."/>
            <person name="Bessette D."/>
            <person name="Bloom T."/>
            <person name="Blye J."/>
            <person name="Boguslavskiy L."/>
            <person name="Bonnet C."/>
            <person name="Boukhgalter B."/>
            <person name="Bourzgui I."/>
            <person name="Brown A."/>
            <person name="Cahill P."/>
            <person name="Channer S."/>
            <person name="Cheshatsang Y."/>
            <person name="Chuda L."/>
            <person name="Citroen M."/>
            <person name="Collymore A."/>
            <person name="Cooke P."/>
            <person name="Costello M."/>
            <person name="D'Aco K."/>
            <person name="Daza R."/>
            <person name="De Haan G."/>
            <person name="DeGray S."/>
            <person name="DeMaso C."/>
            <person name="Dhargay N."/>
            <person name="Dooley K."/>
            <person name="Dooley E."/>
            <person name="Doricent M."/>
            <person name="Dorje P."/>
            <person name="Dorjee K."/>
            <person name="Dupes A."/>
            <person name="Elong R."/>
            <person name="Falk J."/>
            <person name="Farina A."/>
            <person name="Faro S."/>
            <person name="Ferguson D."/>
            <person name="Fisher S."/>
            <person name="Foley C.D."/>
            <person name="Franke A."/>
            <person name="Friedrich D."/>
            <person name="Gadbois L."/>
            <person name="Gearin G."/>
            <person name="Gearin C.R."/>
            <person name="Giannoukos G."/>
            <person name="Goode T."/>
            <person name="Graham J."/>
            <person name="Grandbois E."/>
            <person name="Grewal S."/>
            <person name="Gyaltsen K."/>
            <person name="Hafez N."/>
            <person name="Hagos B."/>
            <person name="Hall J."/>
            <person name="Henson C."/>
            <person name="Hollinger A."/>
            <person name="Honan T."/>
            <person name="Huard M.D."/>
            <person name="Hughes L."/>
            <person name="Hurhula B."/>
            <person name="Husby M.E."/>
            <person name="Kamat A."/>
            <person name="Kanga B."/>
            <person name="Kashin S."/>
            <person name="Khazanovich D."/>
            <person name="Kisner P."/>
            <person name="Lance K."/>
            <person name="Lara M."/>
            <person name="Lee W."/>
            <person name="Lennon N."/>
            <person name="Letendre F."/>
            <person name="LeVine R."/>
            <person name="Lipovsky A."/>
            <person name="Liu X."/>
            <person name="Liu J."/>
            <person name="Liu S."/>
            <person name="Lokyitsang T."/>
            <person name="Lokyitsang Y."/>
            <person name="Lubonja R."/>
            <person name="Lui A."/>
            <person name="MacDonald P."/>
            <person name="Magnisalis V."/>
            <person name="Maru K."/>
            <person name="Matthews C."/>
            <person name="McCusker W."/>
            <person name="McDonough S."/>
            <person name="Mehta T."/>
            <person name="Meldrim J."/>
            <person name="Meneus L."/>
            <person name="Mihai O."/>
            <person name="Mihalev A."/>
            <person name="Mihova T."/>
            <person name="Mittelman R."/>
            <person name="Mlenga V."/>
            <person name="Montmayeur A."/>
            <person name="Mulrain L."/>
            <person name="Navidi A."/>
            <person name="Naylor J."/>
            <person name="Negash T."/>
            <person name="Nguyen T."/>
            <person name="Nguyen N."/>
            <person name="Nicol R."/>
            <person name="Norbu C."/>
            <person name="Norbu N."/>
            <person name="Novod N."/>
            <person name="O'Neill B."/>
            <person name="Osman S."/>
            <person name="Markiewicz E."/>
            <person name="Oyono O.L."/>
            <person name="Patti C."/>
            <person name="Phunkhang P."/>
            <person name="Pierre F."/>
            <person name="Priest M."/>
            <person name="Raghuraman S."/>
            <person name="Rege F."/>
            <person name="Reyes R."/>
            <person name="Rise C."/>
            <person name="Rogov P."/>
            <person name="Ross K."/>
            <person name="Ryan E."/>
            <person name="Settipalli S."/>
            <person name="Shea T."/>
            <person name="Sherpa N."/>
            <person name="Shi L."/>
            <person name="Shih D."/>
            <person name="Sparrow T."/>
            <person name="Spaulding J."/>
            <person name="Stalker J."/>
            <person name="Stange-Thomann N."/>
            <person name="Stavropoulos S."/>
            <person name="Stone C."/>
            <person name="Strader C."/>
            <person name="Tesfaye S."/>
            <person name="Thomson T."/>
            <person name="Thoulutsang Y."/>
            <person name="Thoulutsang D."/>
            <person name="Topham K."/>
            <person name="Topping I."/>
            <person name="Tsamla T."/>
            <person name="Vassiliev H."/>
            <person name="Vo A."/>
            <person name="Wangchuk T."/>
            <person name="Wangdi T."/>
            <person name="Weiand M."/>
            <person name="Wilkinson J."/>
            <person name="Wilson A."/>
            <person name="Yadav S."/>
            <person name="Young G."/>
            <person name="Yu Q."/>
            <person name="Zembek L."/>
            <person name="Zhong D."/>
            <person name="Zimmer A."/>
            <person name="Zwirko Z."/>
            <person name="Jaffe D.B."/>
            <person name="Alvarez P."/>
            <person name="Brockman W."/>
            <person name="Butler J."/>
            <person name="Chin C."/>
            <person name="Gnerre S."/>
            <person name="Grabherr M."/>
            <person name="Kleber M."/>
            <person name="Mauceli E."/>
            <person name="MacCallum I."/>
        </authorList>
    </citation>
    <scope>NUCLEOTIDE SEQUENCE [LARGE SCALE GENOMIC DNA]</scope>
    <source>
        <strain evidence="3">Tucson 14030-0811.24</strain>
    </source>
</reference>
<dbReference type="OrthoDB" id="429671at2759"/>